<protein>
    <submittedName>
        <fullName evidence="2">Uncharacterized protein</fullName>
    </submittedName>
</protein>
<feature type="coiled-coil region" evidence="1">
    <location>
        <begin position="27"/>
        <end position="78"/>
    </location>
</feature>
<evidence type="ECO:0000256" key="1">
    <source>
        <dbReference type="SAM" id="Coils"/>
    </source>
</evidence>
<gene>
    <name evidence="2" type="ORF">GXN76_02210</name>
</gene>
<keyword evidence="3" id="KW-1185">Reference proteome</keyword>
<name>A0A7D3Y892_9BACL</name>
<dbReference type="Proteomes" id="UP000503088">
    <property type="component" value="Chromosome"/>
</dbReference>
<evidence type="ECO:0000313" key="2">
    <source>
        <dbReference type="EMBL" id="QKG83401.1"/>
    </source>
</evidence>
<reference evidence="2 3" key="1">
    <citation type="submission" date="2020-01" db="EMBL/GenBank/DDBJ databases">
        <authorList>
            <person name="Gulvik C.A."/>
            <person name="Batra D.G."/>
        </authorList>
    </citation>
    <scope>NUCLEOTIDE SEQUENCE [LARGE SCALE GENOMIC DNA]</scope>
    <source>
        <strain evidence="2 3">W9323</strain>
    </source>
</reference>
<sequence length="87" mass="10250">MEDLLKEIRQAGQYVQTAQDLAGSERLEQARQKLLQVEDVIRQYRERGDLSLQEKEILEGAHQELEGYHKKMKQIEAMHNPVGFHQY</sequence>
<proteinExistence type="predicted"/>
<dbReference type="RefSeq" id="WP_173220091.1">
    <property type="nucleotide sequence ID" value="NZ_CP048104.1"/>
</dbReference>
<keyword evidence="1" id="KW-0175">Coiled coil</keyword>
<evidence type="ECO:0000313" key="3">
    <source>
        <dbReference type="Proteomes" id="UP000503088"/>
    </source>
</evidence>
<dbReference type="AlphaFoldDB" id="A0A7D3Y892"/>
<organism evidence="2 3">
    <name type="scientific">Kroppenstedtia pulmonis</name>
    <dbReference type="NCBI Taxonomy" id="1380685"/>
    <lineage>
        <taxon>Bacteria</taxon>
        <taxon>Bacillati</taxon>
        <taxon>Bacillota</taxon>
        <taxon>Bacilli</taxon>
        <taxon>Bacillales</taxon>
        <taxon>Thermoactinomycetaceae</taxon>
        <taxon>Kroppenstedtia</taxon>
    </lineage>
</organism>
<accession>A0A7D3Y892</accession>
<dbReference type="EMBL" id="CP048104">
    <property type="protein sequence ID" value="QKG83401.1"/>
    <property type="molecule type" value="Genomic_DNA"/>
</dbReference>
<dbReference type="KEGG" id="kpul:GXN76_02210"/>